<sequence length="464" mass="48592">ALSPTCTVTIPKGDEDLHSVISRWSDLGVKLPFAVVVPSTEEDIMAVVNFASQNSLHVVPGGGGHGNFVPIDDKTIYLDMKKFNSVTVNKEESSVAIGGGAVVGDVLRACVAEGCYALTGNSDAVGIAGYFLGGGNSFVTGVHGLAIDHVLSIRVVTASGSAITLTPSSTGAEASLFAALRGAGHGLTTILSLTLRTFPIASLALPSNKIWNRKLILPGSAIALAASLYTSLIPPPPPFLPVLIFGRAPPGTPAAGAPVIIISANYYGPAASAELAAAPLLTAEAEAAAIVAETTLLDFADMNKSSAPMSSHGGFKETYNTMLHAVTPASIVSAFSQYVAFGDANPDAKARSYAVLGSWSTGAQLANAALPGNKTYFAHRDRGVFFQMTPWYTDVVTRPATEEFARGVVRTLREADEEKGFKGVIFANNMIFGQEMGEVYTKEGLEEVRAVKREWDPKGVFWSP</sequence>
<keyword evidence="7" id="KW-1185">Reference proteome</keyword>
<evidence type="ECO:0000259" key="5">
    <source>
        <dbReference type="PROSITE" id="PS51387"/>
    </source>
</evidence>
<dbReference type="SUPFAM" id="SSF56176">
    <property type="entry name" value="FAD-binding/transporter-associated domain-like"/>
    <property type="match status" value="1"/>
</dbReference>
<feature type="non-terminal residue" evidence="6">
    <location>
        <position position="464"/>
    </location>
</feature>
<protein>
    <submittedName>
        <fullName evidence="6">FAD-binding domain-containing protein</fullName>
    </submittedName>
</protein>
<dbReference type="PROSITE" id="PS51387">
    <property type="entry name" value="FAD_PCMH"/>
    <property type="match status" value="1"/>
</dbReference>
<dbReference type="PANTHER" id="PTHR42973">
    <property type="entry name" value="BINDING OXIDOREDUCTASE, PUTATIVE (AFU_ORTHOLOGUE AFUA_1G17690)-RELATED"/>
    <property type="match status" value="1"/>
</dbReference>
<organism evidence="6 7">
    <name type="scientific">Lophium mytilinum</name>
    <dbReference type="NCBI Taxonomy" id="390894"/>
    <lineage>
        <taxon>Eukaryota</taxon>
        <taxon>Fungi</taxon>
        <taxon>Dikarya</taxon>
        <taxon>Ascomycota</taxon>
        <taxon>Pezizomycotina</taxon>
        <taxon>Dothideomycetes</taxon>
        <taxon>Pleosporomycetidae</taxon>
        <taxon>Mytilinidiales</taxon>
        <taxon>Mytilinidiaceae</taxon>
        <taxon>Lophium</taxon>
    </lineage>
</organism>
<evidence type="ECO:0000256" key="1">
    <source>
        <dbReference type="ARBA" id="ARBA00005466"/>
    </source>
</evidence>
<comment type="similarity">
    <text evidence="1">Belongs to the oxygen-dependent FAD-linked oxidoreductase family.</text>
</comment>
<evidence type="ECO:0000313" key="6">
    <source>
        <dbReference type="EMBL" id="KAF2488509.1"/>
    </source>
</evidence>
<name>A0A6A6Q8Y1_9PEZI</name>
<keyword evidence="2" id="KW-0285">Flavoprotein</keyword>
<evidence type="ECO:0000256" key="3">
    <source>
        <dbReference type="ARBA" id="ARBA00022827"/>
    </source>
</evidence>
<dbReference type="InterPro" id="IPR006094">
    <property type="entry name" value="Oxid_FAD_bind_N"/>
</dbReference>
<evidence type="ECO:0000256" key="4">
    <source>
        <dbReference type="ARBA" id="ARBA00023002"/>
    </source>
</evidence>
<gene>
    <name evidence="6" type="ORF">BU16DRAFT_439183</name>
</gene>
<dbReference type="InterPro" id="IPR016169">
    <property type="entry name" value="FAD-bd_PCMH_sub2"/>
</dbReference>
<evidence type="ECO:0000313" key="7">
    <source>
        <dbReference type="Proteomes" id="UP000799750"/>
    </source>
</evidence>
<dbReference type="GO" id="GO:0071949">
    <property type="term" value="F:FAD binding"/>
    <property type="evidence" value="ECO:0007669"/>
    <property type="project" value="InterPro"/>
</dbReference>
<dbReference type="OrthoDB" id="415825at2759"/>
<dbReference type="InterPro" id="IPR036318">
    <property type="entry name" value="FAD-bd_PCMH-like_sf"/>
</dbReference>
<evidence type="ECO:0000256" key="2">
    <source>
        <dbReference type="ARBA" id="ARBA00022630"/>
    </source>
</evidence>
<dbReference type="AlphaFoldDB" id="A0A6A6Q8Y1"/>
<dbReference type="Gene3D" id="3.40.462.20">
    <property type="match status" value="1"/>
</dbReference>
<dbReference type="InterPro" id="IPR016166">
    <property type="entry name" value="FAD-bd_PCMH"/>
</dbReference>
<reference evidence="6" key="1">
    <citation type="journal article" date="2020" name="Stud. Mycol.">
        <title>101 Dothideomycetes genomes: a test case for predicting lifestyles and emergence of pathogens.</title>
        <authorList>
            <person name="Haridas S."/>
            <person name="Albert R."/>
            <person name="Binder M."/>
            <person name="Bloem J."/>
            <person name="Labutti K."/>
            <person name="Salamov A."/>
            <person name="Andreopoulos B."/>
            <person name="Baker S."/>
            <person name="Barry K."/>
            <person name="Bills G."/>
            <person name="Bluhm B."/>
            <person name="Cannon C."/>
            <person name="Castanera R."/>
            <person name="Culley D."/>
            <person name="Daum C."/>
            <person name="Ezra D."/>
            <person name="Gonzalez J."/>
            <person name="Henrissat B."/>
            <person name="Kuo A."/>
            <person name="Liang C."/>
            <person name="Lipzen A."/>
            <person name="Lutzoni F."/>
            <person name="Magnuson J."/>
            <person name="Mondo S."/>
            <person name="Nolan M."/>
            <person name="Ohm R."/>
            <person name="Pangilinan J."/>
            <person name="Park H.-J."/>
            <person name="Ramirez L."/>
            <person name="Alfaro M."/>
            <person name="Sun H."/>
            <person name="Tritt A."/>
            <person name="Yoshinaga Y."/>
            <person name="Zwiers L.-H."/>
            <person name="Turgeon B."/>
            <person name="Goodwin S."/>
            <person name="Spatafora J."/>
            <person name="Crous P."/>
            <person name="Grigoriev I."/>
        </authorList>
    </citation>
    <scope>NUCLEOTIDE SEQUENCE</scope>
    <source>
        <strain evidence="6">CBS 269.34</strain>
    </source>
</reference>
<feature type="non-terminal residue" evidence="6">
    <location>
        <position position="1"/>
    </location>
</feature>
<dbReference type="InterPro" id="IPR050416">
    <property type="entry name" value="FAD-linked_Oxidoreductase"/>
</dbReference>
<proteinExistence type="inferred from homology"/>
<accession>A0A6A6Q8Y1</accession>
<dbReference type="GO" id="GO:0016491">
    <property type="term" value="F:oxidoreductase activity"/>
    <property type="evidence" value="ECO:0007669"/>
    <property type="project" value="UniProtKB-KW"/>
</dbReference>
<dbReference type="Gene3D" id="3.30.465.10">
    <property type="match status" value="1"/>
</dbReference>
<dbReference type="Pfam" id="PF01565">
    <property type="entry name" value="FAD_binding_4"/>
    <property type="match status" value="1"/>
</dbReference>
<feature type="domain" description="FAD-binding PCMH-type" evidence="5">
    <location>
        <begin position="28"/>
        <end position="200"/>
    </location>
</feature>
<keyword evidence="3" id="KW-0274">FAD</keyword>
<dbReference type="EMBL" id="MU004203">
    <property type="protein sequence ID" value="KAF2488509.1"/>
    <property type="molecule type" value="Genomic_DNA"/>
</dbReference>
<dbReference type="PROSITE" id="PS00862">
    <property type="entry name" value="OX2_COVAL_FAD"/>
    <property type="match status" value="1"/>
</dbReference>
<keyword evidence="4" id="KW-0560">Oxidoreductase</keyword>
<dbReference type="PANTHER" id="PTHR42973:SF7">
    <property type="entry name" value="FAD-BINDING PCMH-TYPE DOMAIN-CONTAINING PROTEIN"/>
    <property type="match status" value="1"/>
</dbReference>
<dbReference type="Proteomes" id="UP000799750">
    <property type="component" value="Unassembled WGS sequence"/>
</dbReference>
<dbReference type="InterPro" id="IPR006093">
    <property type="entry name" value="Oxy_OxRdtase_FAD_BS"/>
</dbReference>